<proteinExistence type="predicted"/>
<organism evidence="1 2">
    <name type="scientific">Maledivibacter halophilus</name>
    <dbReference type="NCBI Taxonomy" id="36842"/>
    <lineage>
        <taxon>Bacteria</taxon>
        <taxon>Bacillati</taxon>
        <taxon>Bacillota</taxon>
        <taxon>Clostridia</taxon>
        <taxon>Peptostreptococcales</taxon>
        <taxon>Caminicellaceae</taxon>
        <taxon>Maledivibacter</taxon>
    </lineage>
</organism>
<sequence length="165" mass="19294">MKKILTIMMIMVIGLIMLGCDKKEVFSYESMDKDWSIEIPNEYKKDKEETKDGFYFISYKNEDGGIFSINEVDDKETVVNEESIEKDLGEDSYLHIERKETLDVEGTGKIYGILVRDNSTNGYMFYYKFRVNEKIINLLIYKKDGFTIEEEGKIKSMIGNIKILK</sequence>
<keyword evidence="2" id="KW-1185">Reference proteome</keyword>
<dbReference type="Proteomes" id="UP000190285">
    <property type="component" value="Unassembled WGS sequence"/>
</dbReference>
<dbReference type="EMBL" id="FUZT01000010">
    <property type="protein sequence ID" value="SKC83350.1"/>
    <property type="molecule type" value="Genomic_DNA"/>
</dbReference>
<evidence type="ECO:0000313" key="1">
    <source>
        <dbReference type="EMBL" id="SKC83350.1"/>
    </source>
</evidence>
<dbReference type="STRING" id="36842.SAMN02194393_03890"/>
<evidence type="ECO:0000313" key="2">
    <source>
        <dbReference type="Proteomes" id="UP000190285"/>
    </source>
</evidence>
<protein>
    <recommendedName>
        <fullName evidence="3">Lipoprotein</fullName>
    </recommendedName>
</protein>
<name>A0A1T5M564_9FIRM</name>
<dbReference type="PROSITE" id="PS51257">
    <property type="entry name" value="PROKAR_LIPOPROTEIN"/>
    <property type="match status" value="1"/>
</dbReference>
<dbReference type="AlphaFoldDB" id="A0A1T5M564"/>
<gene>
    <name evidence="1" type="ORF">SAMN02194393_03890</name>
</gene>
<evidence type="ECO:0008006" key="3">
    <source>
        <dbReference type="Google" id="ProtNLM"/>
    </source>
</evidence>
<reference evidence="1 2" key="1">
    <citation type="submission" date="2017-02" db="EMBL/GenBank/DDBJ databases">
        <authorList>
            <person name="Peterson S.W."/>
        </authorList>
    </citation>
    <scope>NUCLEOTIDE SEQUENCE [LARGE SCALE GENOMIC DNA]</scope>
    <source>
        <strain evidence="1 2">M1</strain>
    </source>
</reference>
<dbReference type="RefSeq" id="WP_079493924.1">
    <property type="nucleotide sequence ID" value="NZ_FUZT01000010.1"/>
</dbReference>
<dbReference type="OrthoDB" id="1953392at2"/>
<accession>A0A1T5M564</accession>